<feature type="compositionally biased region" description="Pro residues" evidence="4">
    <location>
        <begin position="235"/>
        <end position="249"/>
    </location>
</feature>
<dbReference type="PANTHER" id="PTHR13817:SF151">
    <property type="entry name" value="TITIN"/>
    <property type="match status" value="1"/>
</dbReference>
<dbReference type="Gene3D" id="2.60.40.10">
    <property type="entry name" value="Immunoglobulins"/>
    <property type="match status" value="1"/>
</dbReference>
<evidence type="ECO:0000256" key="1">
    <source>
        <dbReference type="ARBA" id="ARBA00022737"/>
    </source>
</evidence>
<dbReference type="InterPro" id="IPR013783">
    <property type="entry name" value="Ig-like_fold"/>
</dbReference>
<dbReference type="EMBL" id="BONJ01000037">
    <property type="protein sequence ID" value="GIG18212.1"/>
    <property type="molecule type" value="Genomic_DNA"/>
</dbReference>
<dbReference type="AlphaFoldDB" id="A0A8J3PI94"/>
<keyword evidence="5" id="KW-1133">Transmembrane helix</keyword>
<feature type="domain" description="Fibronectin type-III" evidence="6">
    <location>
        <begin position="261"/>
        <end position="348"/>
    </location>
</feature>
<proteinExistence type="predicted"/>
<evidence type="ECO:0000256" key="5">
    <source>
        <dbReference type="SAM" id="Phobius"/>
    </source>
</evidence>
<comment type="caution">
    <text evidence="7">The sequence shown here is derived from an EMBL/GenBank/DDBJ whole genome shotgun (WGS) entry which is preliminary data.</text>
</comment>
<dbReference type="GO" id="GO:0016798">
    <property type="term" value="F:hydrolase activity, acting on glycosyl bonds"/>
    <property type="evidence" value="ECO:0007669"/>
    <property type="project" value="UniProtKB-KW"/>
</dbReference>
<evidence type="ECO:0000256" key="2">
    <source>
        <dbReference type="ARBA" id="ARBA00023295"/>
    </source>
</evidence>
<keyword evidence="5" id="KW-0472">Membrane</keyword>
<keyword evidence="2" id="KW-0378">Hydrolase</keyword>
<feature type="region of interest" description="Disordered" evidence="4">
    <location>
        <begin position="334"/>
        <end position="373"/>
    </location>
</feature>
<feature type="region of interest" description="Disordered" evidence="4">
    <location>
        <begin position="125"/>
        <end position="170"/>
    </location>
</feature>
<dbReference type="RefSeq" id="WP_166386039.1">
    <property type="nucleotide sequence ID" value="NZ_BAAATT010000034.1"/>
</dbReference>
<feature type="compositionally biased region" description="Pro residues" evidence="4">
    <location>
        <begin position="350"/>
        <end position="373"/>
    </location>
</feature>
<evidence type="ECO:0000313" key="7">
    <source>
        <dbReference type="EMBL" id="GIG18212.1"/>
    </source>
</evidence>
<dbReference type="InterPro" id="IPR050964">
    <property type="entry name" value="Striated_Muscle_Regulatory"/>
</dbReference>
<dbReference type="Pfam" id="PF00041">
    <property type="entry name" value="fn3"/>
    <property type="match status" value="1"/>
</dbReference>
<dbReference type="SUPFAM" id="SSF49265">
    <property type="entry name" value="Fibronectin type III"/>
    <property type="match status" value="1"/>
</dbReference>
<evidence type="ECO:0000259" key="6">
    <source>
        <dbReference type="PROSITE" id="PS50853"/>
    </source>
</evidence>
<accession>A0A8J3PI94</accession>
<keyword evidence="5" id="KW-0812">Transmembrane</keyword>
<keyword evidence="3" id="KW-0624">Polysaccharide degradation</keyword>
<keyword evidence="8" id="KW-1185">Reference proteome</keyword>
<dbReference type="InterPro" id="IPR003961">
    <property type="entry name" value="FN3_dom"/>
</dbReference>
<keyword evidence="1" id="KW-0677">Repeat</keyword>
<dbReference type="CDD" id="cd00063">
    <property type="entry name" value="FN3"/>
    <property type="match status" value="1"/>
</dbReference>
<feature type="region of interest" description="Disordered" evidence="4">
    <location>
        <begin position="198"/>
        <end position="264"/>
    </location>
</feature>
<dbReference type="InterPro" id="IPR036116">
    <property type="entry name" value="FN3_sf"/>
</dbReference>
<reference evidence="7" key="1">
    <citation type="submission" date="2021-01" db="EMBL/GenBank/DDBJ databases">
        <title>Whole genome shotgun sequence of Catellatospora methionotrophica NBRC 14553.</title>
        <authorList>
            <person name="Komaki H."/>
            <person name="Tamura T."/>
        </authorList>
    </citation>
    <scope>NUCLEOTIDE SEQUENCE</scope>
    <source>
        <strain evidence="7">NBRC 14553</strain>
    </source>
</reference>
<sequence>MAQPWPAEAQNARTLIMTLGVTLDDVVNGRSSLEVHHALMDAFDAPHDDSRIDGVEVGRDEFTQVWTGIQQGFALPGTAWQRIVLPTVITFSTPNTQKIHLELATAQWLAARAATDAVPGYAEIAGTRGPSAPPAPGDDAITSPQATPDYTVKLDADPVPPVKPRQGVPSTRRRAWALASVISVAAVAVLALVYRTSQGPSAAGPPAPSSSTEAAVVVGSSTQPSALPTVLPSATQPPPAITDQPPPQPVTVGPASSPPSAPQDLTAMAATQNSVTLTWSPPADPGTAGVAYYRIMQDGADAGWTRSPAATIMNLTAGTRYIFVVVAHNAAGRQSPPSRAVTVITAGPPVSVPPTDDPPSPPGTSPPSPSPPVVLPGTDVTALGGTVRITCVNRKPTVVRIAPLPDYTVRDVPQPKDQVRVVLASPGNDSEITARCDKKNAVAATVKERSHPAT</sequence>
<evidence type="ECO:0000256" key="3">
    <source>
        <dbReference type="ARBA" id="ARBA00023326"/>
    </source>
</evidence>
<dbReference type="GO" id="GO:0000272">
    <property type="term" value="P:polysaccharide catabolic process"/>
    <property type="evidence" value="ECO:0007669"/>
    <property type="project" value="UniProtKB-KW"/>
</dbReference>
<keyword evidence="2" id="KW-0326">Glycosidase</keyword>
<evidence type="ECO:0000313" key="8">
    <source>
        <dbReference type="Proteomes" id="UP000660339"/>
    </source>
</evidence>
<feature type="transmembrane region" description="Helical" evidence="5">
    <location>
        <begin position="175"/>
        <end position="194"/>
    </location>
</feature>
<dbReference type="SMART" id="SM00060">
    <property type="entry name" value="FN3"/>
    <property type="match status" value="1"/>
</dbReference>
<organism evidence="7 8">
    <name type="scientific">Catellatospora methionotrophica</name>
    <dbReference type="NCBI Taxonomy" id="121620"/>
    <lineage>
        <taxon>Bacteria</taxon>
        <taxon>Bacillati</taxon>
        <taxon>Actinomycetota</taxon>
        <taxon>Actinomycetes</taxon>
        <taxon>Micromonosporales</taxon>
        <taxon>Micromonosporaceae</taxon>
        <taxon>Catellatospora</taxon>
    </lineage>
</organism>
<protein>
    <recommendedName>
        <fullName evidence="6">Fibronectin type-III domain-containing protein</fullName>
    </recommendedName>
</protein>
<evidence type="ECO:0000256" key="4">
    <source>
        <dbReference type="SAM" id="MobiDB-lite"/>
    </source>
</evidence>
<dbReference type="Proteomes" id="UP000660339">
    <property type="component" value="Unassembled WGS sequence"/>
</dbReference>
<dbReference type="PANTHER" id="PTHR13817">
    <property type="entry name" value="TITIN"/>
    <property type="match status" value="1"/>
</dbReference>
<gene>
    <name evidence="7" type="ORF">Cme02nite_65440</name>
</gene>
<keyword evidence="3" id="KW-0119">Carbohydrate metabolism</keyword>
<name>A0A8J3PI94_9ACTN</name>
<dbReference type="PROSITE" id="PS50853">
    <property type="entry name" value="FN3"/>
    <property type="match status" value="1"/>
</dbReference>